<feature type="transmembrane region" description="Helical" evidence="6">
    <location>
        <begin position="305"/>
        <end position="334"/>
    </location>
</feature>
<evidence type="ECO:0000256" key="6">
    <source>
        <dbReference type="SAM" id="Phobius"/>
    </source>
</evidence>
<feature type="transmembrane region" description="Helical" evidence="6">
    <location>
        <begin position="268"/>
        <end position="285"/>
    </location>
</feature>
<dbReference type="EMBL" id="MFQH01000016">
    <property type="protein sequence ID" value="OGH78193.1"/>
    <property type="molecule type" value="Genomic_DNA"/>
</dbReference>
<comment type="similarity">
    <text evidence="2">Belongs to the autoinducer-2 exporter (AI-2E) (TC 2.A.86) family.</text>
</comment>
<evidence type="ECO:0000256" key="5">
    <source>
        <dbReference type="ARBA" id="ARBA00023136"/>
    </source>
</evidence>
<accession>A0A1F6N3F1</accession>
<evidence type="ECO:0000313" key="7">
    <source>
        <dbReference type="EMBL" id="OGH78193.1"/>
    </source>
</evidence>
<dbReference type="PANTHER" id="PTHR21716">
    <property type="entry name" value="TRANSMEMBRANE PROTEIN"/>
    <property type="match status" value="1"/>
</dbReference>
<name>A0A1F6N3F1_9BACT</name>
<evidence type="ECO:0000313" key="8">
    <source>
        <dbReference type="Proteomes" id="UP000177040"/>
    </source>
</evidence>
<dbReference type="GO" id="GO:0016020">
    <property type="term" value="C:membrane"/>
    <property type="evidence" value="ECO:0007669"/>
    <property type="project" value="UniProtKB-SubCell"/>
</dbReference>
<gene>
    <name evidence="7" type="ORF">A2983_00055</name>
</gene>
<comment type="caution">
    <text evidence="7">The sequence shown here is derived from an EMBL/GenBank/DDBJ whole genome shotgun (WGS) entry which is preliminary data.</text>
</comment>
<feature type="transmembrane region" description="Helical" evidence="6">
    <location>
        <begin position="205"/>
        <end position="227"/>
    </location>
</feature>
<dbReference type="AlphaFoldDB" id="A0A1F6N3F1"/>
<organism evidence="7 8">
    <name type="scientific">Candidatus Magasanikbacteria bacterium RIFCSPLOWO2_01_FULL_40_15</name>
    <dbReference type="NCBI Taxonomy" id="1798686"/>
    <lineage>
        <taxon>Bacteria</taxon>
        <taxon>Candidatus Magasanikiibacteriota</taxon>
    </lineage>
</organism>
<sequence>MQKTDKVSFSKMRSMFFFGMIFLLSIAMLYLFQPFFYPIFWAAVIAVMFYPHYEWLNNYLKMPSLNAGIMVGVVILTIFVPLTLIITLIVNQAGDLYGKLNLTSTDVTNWITHSPLQPYTANIIANWTNYASEFGQKVSGFVIDNVKSITQNSVGFLFKLFLMFYTLFFFFRDGERILKRLMHLSPLGDQYERMLYDRFTSTARATLKSTLIVATVQGTLGGIIFWITGVPGALIWTILMTAICIIPAVGSFIVWLPISLIMLAMGNIWQGLTILLFGMFVISTIDNLLRPPLIGKDTQMHPLLVLFSTLGGILLFGISGFVIGPVLASLYLAIMSIYNHYYENELQEG</sequence>
<protein>
    <recommendedName>
        <fullName evidence="9">AI-2E family transporter</fullName>
    </recommendedName>
</protein>
<reference evidence="7 8" key="1">
    <citation type="journal article" date="2016" name="Nat. Commun.">
        <title>Thousands of microbial genomes shed light on interconnected biogeochemical processes in an aquifer system.</title>
        <authorList>
            <person name="Anantharaman K."/>
            <person name="Brown C.T."/>
            <person name="Hug L.A."/>
            <person name="Sharon I."/>
            <person name="Castelle C.J."/>
            <person name="Probst A.J."/>
            <person name="Thomas B.C."/>
            <person name="Singh A."/>
            <person name="Wilkins M.J."/>
            <person name="Karaoz U."/>
            <person name="Brodie E.L."/>
            <person name="Williams K.H."/>
            <person name="Hubbard S.S."/>
            <person name="Banfield J.F."/>
        </authorList>
    </citation>
    <scope>NUCLEOTIDE SEQUENCE [LARGE SCALE GENOMIC DNA]</scope>
</reference>
<dbReference type="Proteomes" id="UP000177040">
    <property type="component" value="Unassembled WGS sequence"/>
</dbReference>
<feature type="transmembrane region" description="Helical" evidence="6">
    <location>
        <begin position="233"/>
        <end position="256"/>
    </location>
</feature>
<evidence type="ECO:0000256" key="2">
    <source>
        <dbReference type="ARBA" id="ARBA00009773"/>
    </source>
</evidence>
<feature type="transmembrane region" description="Helical" evidence="6">
    <location>
        <begin position="35"/>
        <end position="53"/>
    </location>
</feature>
<comment type="subcellular location">
    <subcellularLocation>
        <location evidence="1">Membrane</location>
        <topology evidence="1">Multi-pass membrane protein</topology>
    </subcellularLocation>
</comment>
<evidence type="ECO:0000256" key="3">
    <source>
        <dbReference type="ARBA" id="ARBA00022692"/>
    </source>
</evidence>
<keyword evidence="4 6" id="KW-1133">Transmembrane helix</keyword>
<feature type="transmembrane region" description="Helical" evidence="6">
    <location>
        <begin position="65"/>
        <end position="90"/>
    </location>
</feature>
<dbReference type="PANTHER" id="PTHR21716:SF4">
    <property type="entry name" value="TRANSMEMBRANE PROTEIN 245"/>
    <property type="match status" value="1"/>
</dbReference>
<feature type="transmembrane region" description="Helical" evidence="6">
    <location>
        <begin position="12"/>
        <end position="29"/>
    </location>
</feature>
<evidence type="ECO:0008006" key="9">
    <source>
        <dbReference type="Google" id="ProtNLM"/>
    </source>
</evidence>
<keyword evidence="3 6" id="KW-0812">Transmembrane</keyword>
<evidence type="ECO:0000256" key="4">
    <source>
        <dbReference type="ARBA" id="ARBA00022989"/>
    </source>
</evidence>
<proteinExistence type="inferred from homology"/>
<dbReference type="Pfam" id="PF01594">
    <property type="entry name" value="AI-2E_transport"/>
    <property type="match status" value="1"/>
</dbReference>
<evidence type="ECO:0000256" key="1">
    <source>
        <dbReference type="ARBA" id="ARBA00004141"/>
    </source>
</evidence>
<keyword evidence="5 6" id="KW-0472">Membrane</keyword>
<feature type="transmembrane region" description="Helical" evidence="6">
    <location>
        <begin position="154"/>
        <end position="171"/>
    </location>
</feature>
<dbReference type="InterPro" id="IPR002549">
    <property type="entry name" value="AI-2E-like"/>
</dbReference>